<dbReference type="InterPro" id="IPR006094">
    <property type="entry name" value="Oxid_FAD_bind_N"/>
</dbReference>
<evidence type="ECO:0000313" key="7">
    <source>
        <dbReference type="Proteomes" id="UP000799424"/>
    </source>
</evidence>
<keyword evidence="3" id="KW-0274">FAD</keyword>
<dbReference type="InterPro" id="IPR036318">
    <property type="entry name" value="FAD-bd_PCMH-like_sf"/>
</dbReference>
<dbReference type="SUPFAM" id="SSF56176">
    <property type="entry name" value="FAD-binding/transporter-associated domain-like"/>
    <property type="match status" value="1"/>
</dbReference>
<dbReference type="InterPro" id="IPR050416">
    <property type="entry name" value="FAD-linked_Oxidoreductase"/>
</dbReference>
<proteinExistence type="inferred from homology"/>
<accession>A0A6A6ZEP5</accession>
<dbReference type="OrthoDB" id="2151789at2759"/>
<evidence type="ECO:0000256" key="3">
    <source>
        <dbReference type="ARBA" id="ARBA00022827"/>
    </source>
</evidence>
<dbReference type="Gene3D" id="3.30.465.10">
    <property type="match status" value="1"/>
</dbReference>
<evidence type="ECO:0000259" key="5">
    <source>
        <dbReference type="PROSITE" id="PS51387"/>
    </source>
</evidence>
<dbReference type="GO" id="GO:0071949">
    <property type="term" value="F:FAD binding"/>
    <property type="evidence" value="ECO:0007669"/>
    <property type="project" value="InterPro"/>
</dbReference>
<reference evidence="6" key="1">
    <citation type="journal article" date="2020" name="Stud. Mycol.">
        <title>101 Dothideomycetes genomes: a test case for predicting lifestyles and emergence of pathogens.</title>
        <authorList>
            <person name="Haridas S."/>
            <person name="Albert R."/>
            <person name="Binder M."/>
            <person name="Bloem J."/>
            <person name="Labutti K."/>
            <person name="Salamov A."/>
            <person name="Andreopoulos B."/>
            <person name="Baker S."/>
            <person name="Barry K."/>
            <person name="Bills G."/>
            <person name="Bluhm B."/>
            <person name="Cannon C."/>
            <person name="Castanera R."/>
            <person name="Culley D."/>
            <person name="Daum C."/>
            <person name="Ezra D."/>
            <person name="Gonzalez J."/>
            <person name="Henrissat B."/>
            <person name="Kuo A."/>
            <person name="Liang C."/>
            <person name="Lipzen A."/>
            <person name="Lutzoni F."/>
            <person name="Magnuson J."/>
            <person name="Mondo S."/>
            <person name="Nolan M."/>
            <person name="Ohm R."/>
            <person name="Pangilinan J."/>
            <person name="Park H.-J."/>
            <person name="Ramirez L."/>
            <person name="Alfaro M."/>
            <person name="Sun H."/>
            <person name="Tritt A."/>
            <person name="Yoshinaga Y."/>
            <person name="Zwiers L.-H."/>
            <person name="Turgeon B."/>
            <person name="Goodwin S."/>
            <person name="Spatafora J."/>
            <person name="Crous P."/>
            <person name="Grigoriev I."/>
        </authorList>
    </citation>
    <scope>NUCLEOTIDE SEQUENCE</scope>
    <source>
        <strain evidence="6">CBS 113818</strain>
    </source>
</reference>
<dbReference type="PANTHER" id="PTHR42973:SF22">
    <property type="entry name" value="FAD-BINDING PCMH-TYPE DOMAIN-CONTAINING PROTEIN-RELATED"/>
    <property type="match status" value="1"/>
</dbReference>
<comment type="similarity">
    <text evidence="1">Belongs to the oxygen-dependent FAD-linked oxidoreductase family.</text>
</comment>
<organism evidence="6 7">
    <name type="scientific">Ophiobolus disseminans</name>
    <dbReference type="NCBI Taxonomy" id="1469910"/>
    <lineage>
        <taxon>Eukaryota</taxon>
        <taxon>Fungi</taxon>
        <taxon>Dikarya</taxon>
        <taxon>Ascomycota</taxon>
        <taxon>Pezizomycotina</taxon>
        <taxon>Dothideomycetes</taxon>
        <taxon>Pleosporomycetidae</taxon>
        <taxon>Pleosporales</taxon>
        <taxon>Pleosporineae</taxon>
        <taxon>Phaeosphaeriaceae</taxon>
        <taxon>Ophiobolus</taxon>
    </lineage>
</organism>
<dbReference type="GO" id="GO:0016491">
    <property type="term" value="F:oxidoreductase activity"/>
    <property type="evidence" value="ECO:0007669"/>
    <property type="project" value="UniProtKB-KW"/>
</dbReference>
<dbReference type="InterPro" id="IPR016166">
    <property type="entry name" value="FAD-bd_PCMH"/>
</dbReference>
<dbReference type="InterPro" id="IPR016169">
    <property type="entry name" value="FAD-bd_PCMH_sub2"/>
</dbReference>
<protein>
    <submittedName>
        <fullName evidence="6">FAD-binding domain-containing protein</fullName>
    </submittedName>
</protein>
<dbReference type="AlphaFoldDB" id="A0A6A6ZEP5"/>
<name>A0A6A6ZEP5_9PLEO</name>
<dbReference type="Proteomes" id="UP000799424">
    <property type="component" value="Unassembled WGS sequence"/>
</dbReference>
<sequence>MPTKEAIKALADTFPSDRIAIAGTEDELTPAAILLPQDNNDVAKFVKLLAPFVLAGNVEFAVRGVGQQPAPGCSNIDSPGITLDLQNLTGIEIKDGLVSVGAGEHWSAAYEKLTERGLGVTGSRSALGGIGRLALANGLSFFGSREGFICDNVVNYEVVLSSGDIVNASATENPKLWKALLGGGNNFGIITRFDLRTFEQGPFWGGALFYFPPSFPSQVQAYCDKLHIPYASKETHIMISQGYTDAFAALGGHFCMNQAYYTREVEKLAVLEPFVSVQPQIEAMNSLRMMTLEDAAKEQAAQSSDGVRCAYMNTTVKADVTTLLAAAEIFNDSFQPLKELEGMTSAFTLQAYPVSLLEKCNNSLGISADDGPLMSILLLNRWKNKDDDELVIGTFKKALERIDEDAASRGTAVPYKYMNYVYNFQDPIGSYGIDNHQELLKISREYDPEGLFQEGVPGGFKLGKASAIE</sequence>
<evidence type="ECO:0000256" key="1">
    <source>
        <dbReference type="ARBA" id="ARBA00005466"/>
    </source>
</evidence>
<feature type="domain" description="FAD-binding PCMH-type" evidence="5">
    <location>
        <begin position="26"/>
        <end position="200"/>
    </location>
</feature>
<evidence type="ECO:0000256" key="2">
    <source>
        <dbReference type="ARBA" id="ARBA00022630"/>
    </source>
</evidence>
<dbReference type="Pfam" id="PF01565">
    <property type="entry name" value="FAD_binding_4"/>
    <property type="match status" value="1"/>
</dbReference>
<dbReference type="EMBL" id="MU006249">
    <property type="protein sequence ID" value="KAF2818784.1"/>
    <property type="molecule type" value="Genomic_DNA"/>
</dbReference>
<dbReference type="PROSITE" id="PS51387">
    <property type="entry name" value="FAD_PCMH"/>
    <property type="match status" value="1"/>
</dbReference>
<gene>
    <name evidence="6" type="ORF">CC86DRAFT_432861</name>
</gene>
<keyword evidence="7" id="KW-1185">Reference proteome</keyword>
<keyword evidence="4" id="KW-0560">Oxidoreductase</keyword>
<keyword evidence="2" id="KW-0285">Flavoprotein</keyword>
<evidence type="ECO:0000256" key="4">
    <source>
        <dbReference type="ARBA" id="ARBA00023002"/>
    </source>
</evidence>
<dbReference type="PANTHER" id="PTHR42973">
    <property type="entry name" value="BINDING OXIDOREDUCTASE, PUTATIVE (AFU_ORTHOLOGUE AFUA_1G17690)-RELATED"/>
    <property type="match status" value="1"/>
</dbReference>
<evidence type="ECO:0000313" key="6">
    <source>
        <dbReference type="EMBL" id="KAF2818784.1"/>
    </source>
</evidence>